<dbReference type="Proteomes" id="UP000184120">
    <property type="component" value="Unassembled WGS sequence"/>
</dbReference>
<name>A0A1M6T2N1_9FLAO</name>
<keyword evidence="1" id="KW-0732">Signal</keyword>
<sequence length="1140" mass="132075">MQFRVLFFLYFLIASSFLHAQKFDWKNPNFYQDSVRVTDTIKLTKKGILQEKFQILDSAGIPISKDLYRVDFERNEIYFQSSLALQMVKINYFVNPKLAESVYYAKNPNIIVDEEKPVDIFHQIEVKSNQENKDVFGGLNSKGSMVRGIRFGNNQSASVQSSLDLELSGKLSDDITVNAAIADNNVPIESDGYTQNLQEFDKVYIELASKNSKIRAGHIDLNTNQERDYFNPFNQKVTGLQLSTRLDKEKSTTNIFATGSITRGEFMRVNFIGQDGNQGPYRLSGRNNELYVIIISGSERVYIDGVLLQRGEQNDYVINYNTGEISFTTNRLITANTRINVEYLYNSRNYSQVLLYGGAEYESERLKLSGFFYSQKDSKNNSLGNDLTNDEKEILSNAGNDVDKMYAVSAELATYDSNKILYRKVNLNGLDIFEYSTNQSDELYQVVFTYVGPNQGNYRQANANQNGKVFQYTEPISGILQGDYEPIKRLISPKKLQIYTLNGQYQLKNNGNVGFNFGLSNYDQNLFSSIDDHNNSGLATRIYGEKKFQFKEWKITPFLEWSYINKNYKSAERLRSVEFARDFNLENELIGVDQNFVTAKIAATWKDKLTTQYKLDYLENSSLYKGFRNEIETKFITKKDELVAKANLLSTKSTLQNTNFSRYIVDGKRKVGEKFWVGARVWGESNDIDDFTYAKKSDLSFKWNEFQLKGGFADSLGHKIDLTVYKRQDDSVRLGNWQNIQQSTGAILNSTLIQKQTHQLSFNFHYRKVNYQYLDSPNEDFVTGNVKWYKAFFNQGLQLNVDYEVGSGVEPQREFQYIKVADGMGIYKWTDYNADGIEQLDEFEVAEFIDQANYIRVYTNTIEYLKTNKNLFNFTLRFRPQQVFNSDNEFWNRWMFLQNISASNSLRKDGMVIEWNPFTKSSKLLSKTRNIRSSIFYNQGTQYKWSTNFIFNQQQSQTYVYTGTEYRDSDSFLLQTRYKVLQDLIASFDTELMSIKSDSELFATRRYKLNNIKLTPKITYQTDKSIIASLFYNYQNKKNTTGNERLNQSDLGTEIQWNNSEKMTLLGTFSYINNKFIGNQESVVGNQMMEGLRAGNNFVWQLQLQRQITSFLQLNISYDGRKTETNKPIHTGSVQVQARF</sequence>
<proteinExistence type="predicted"/>
<dbReference type="EMBL" id="FRBH01000001">
    <property type="protein sequence ID" value="SHK51235.1"/>
    <property type="molecule type" value="Genomic_DNA"/>
</dbReference>
<accession>A0A1M6T2N1</accession>
<evidence type="ECO:0000313" key="3">
    <source>
        <dbReference type="Proteomes" id="UP000184120"/>
    </source>
</evidence>
<dbReference type="OrthoDB" id="9815802at2"/>
<protein>
    <recommendedName>
        <fullName evidence="4">Outer membrane protein beta-barrel family protein</fullName>
    </recommendedName>
</protein>
<evidence type="ECO:0008006" key="4">
    <source>
        <dbReference type="Google" id="ProtNLM"/>
    </source>
</evidence>
<dbReference type="STRING" id="1434701.SAMN05443634_101233"/>
<evidence type="ECO:0000313" key="2">
    <source>
        <dbReference type="EMBL" id="SHK51235.1"/>
    </source>
</evidence>
<feature type="chain" id="PRO_5012025533" description="Outer membrane protein beta-barrel family protein" evidence="1">
    <location>
        <begin position="21"/>
        <end position="1140"/>
    </location>
</feature>
<organism evidence="2 3">
    <name type="scientific">Chishuiella changwenlii</name>
    <dbReference type="NCBI Taxonomy" id="1434701"/>
    <lineage>
        <taxon>Bacteria</taxon>
        <taxon>Pseudomonadati</taxon>
        <taxon>Bacteroidota</taxon>
        <taxon>Flavobacteriia</taxon>
        <taxon>Flavobacteriales</taxon>
        <taxon>Weeksellaceae</taxon>
        <taxon>Chishuiella</taxon>
    </lineage>
</organism>
<dbReference type="AlphaFoldDB" id="A0A1M6T2N1"/>
<gene>
    <name evidence="2" type="ORF">SAMN05443634_101233</name>
</gene>
<reference evidence="3" key="1">
    <citation type="submission" date="2016-11" db="EMBL/GenBank/DDBJ databases">
        <authorList>
            <person name="Varghese N."/>
            <person name="Submissions S."/>
        </authorList>
    </citation>
    <scope>NUCLEOTIDE SEQUENCE [LARGE SCALE GENOMIC DNA]</scope>
    <source>
        <strain evidence="3">DSM 27989</strain>
    </source>
</reference>
<evidence type="ECO:0000256" key="1">
    <source>
        <dbReference type="SAM" id="SignalP"/>
    </source>
</evidence>
<feature type="signal peptide" evidence="1">
    <location>
        <begin position="1"/>
        <end position="20"/>
    </location>
</feature>